<evidence type="ECO:0000256" key="1">
    <source>
        <dbReference type="ARBA" id="ARBA00005696"/>
    </source>
</evidence>
<dbReference type="RefSeq" id="XP_021842485.1">
    <property type="nucleotide sequence ID" value="XM_021986793.1"/>
</dbReference>
<dbReference type="GeneID" id="110782623"/>
<dbReference type="GO" id="GO:0005829">
    <property type="term" value="C:cytosol"/>
    <property type="evidence" value="ECO:0007669"/>
    <property type="project" value="TreeGrafter"/>
</dbReference>
<evidence type="ECO:0000313" key="9">
    <source>
        <dbReference type="RefSeq" id="XP_056685016.1"/>
    </source>
</evidence>
<keyword evidence="5" id="KW-0072">Autophagy</keyword>
<evidence type="ECO:0000313" key="8">
    <source>
        <dbReference type="RefSeq" id="XP_021842485.1"/>
    </source>
</evidence>
<organism evidence="7 8">
    <name type="scientific">Spinacia oleracea</name>
    <name type="common">Spinach</name>
    <dbReference type="NCBI Taxonomy" id="3562"/>
    <lineage>
        <taxon>Eukaryota</taxon>
        <taxon>Viridiplantae</taxon>
        <taxon>Streptophyta</taxon>
        <taxon>Embryophyta</taxon>
        <taxon>Tracheophyta</taxon>
        <taxon>Spermatophyta</taxon>
        <taxon>Magnoliopsida</taxon>
        <taxon>eudicotyledons</taxon>
        <taxon>Gunneridae</taxon>
        <taxon>Pentapetalae</taxon>
        <taxon>Caryophyllales</taxon>
        <taxon>Chenopodiaceae</taxon>
        <taxon>Chenopodioideae</taxon>
        <taxon>Anserineae</taxon>
        <taxon>Spinacia</taxon>
    </lineage>
</organism>
<dbReference type="GO" id="GO:0061651">
    <property type="term" value="F:Atg12 conjugating enzyme activity"/>
    <property type="evidence" value="ECO:0007669"/>
    <property type="project" value="TreeGrafter"/>
</dbReference>
<evidence type="ECO:0000256" key="2">
    <source>
        <dbReference type="ARBA" id="ARBA00021099"/>
    </source>
</evidence>
<keyword evidence="3" id="KW-0808">Transferase</keyword>
<dbReference type="KEGG" id="soe:110782623"/>
<evidence type="ECO:0000313" key="7">
    <source>
        <dbReference type="Proteomes" id="UP000813463"/>
    </source>
</evidence>
<keyword evidence="4" id="KW-0833">Ubl conjugation pathway</keyword>
<comment type="similarity">
    <text evidence="1">Belongs to the ATG10 family.</text>
</comment>
<accession>A0A9R0JPN2</accession>
<dbReference type="AlphaFoldDB" id="A0A9R0JPN2"/>
<evidence type="ECO:0000256" key="4">
    <source>
        <dbReference type="ARBA" id="ARBA00022786"/>
    </source>
</evidence>
<dbReference type="RefSeq" id="XP_056685016.1">
    <property type="nucleotide sequence ID" value="XM_056829038.1"/>
</dbReference>
<dbReference type="Gene3D" id="3.30.1460.50">
    <property type="match status" value="1"/>
</dbReference>
<dbReference type="OrthoDB" id="4089664at2759"/>
<dbReference type="PANTHER" id="PTHR14957:SF1">
    <property type="entry name" value="UBIQUITIN-LIKE-CONJUGATING ENZYME ATG10"/>
    <property type="match status" value="1"/>
</dbReference>
<dbReference type="Pfam" id="PF03987">
    <property type="entry name" value="Autophagy_act_C"/>
    <property type="match status" value="1"/>
</dbReference>
<dbReference type="GO" id="GO:0000407">
    <property type="term" value="C:phagophore assembly site"/>
    <property type="evidence" value="ECO:0000318"/>
    <property type="project" value="GO_Central"/>
</dbReference>
<sequence>MMNSEKSEVGLSKWDGTISPDKFQQGALAFAEKWKTVCVAHDHDLPNWSWVSCLNPHFLNLHQVDGYLSLEKMCILRSDKIDGETSDLVMEEELNCLESEDCTDPASLVQQAAQQVHYYDFHIVYSSSYRIPVLYFRGYNSDGQTLKLDQIERDLPPSSVEVLTESKWTFITQQEHPYLNRPWYTLHPCGTNELMKLLMSNTCLSEDEDKVEAECFFIAWLSVVSQVVGLRMPLQMAVLQHN</sequence>
<evidence type="ECO:0000256" key="6">
    <source>
        <dbReference type="ARBA" id="ARBA00029833"/>
    </source>
</evidence>
<reference evidence="8" key="2">
    <citation type="submission" date="2025-04" db="UniProtKB">
        <authorList>
            <consortium name="RefSeq"/>
        </authorList>
    </citation>
    <scope>IDENTIFICATION</scope>
    <source>
        <tissue evidence="9">Leaf</tissue>
    </source>
</reference>
<dbReference type="GO" id="GO:0032446">
    <property type="term" value="P:protein modification by small protein conjugation"/>
    <property type="evidence" value="ECO:0007669"/>
    <property type="project" value="TreeGrafter"/>
</dbReference>
<dbReference type="GO" id="GO:0044804">
    <property type="term" value="P:nucleophagy"/>
    <property type="evidence" value="ECO:0000318"/>
    <property type="project" value="GO_Central"/>
</dbReference>
<dbReference type="GO" id="GO:0000045">
    <property type="term" value="P:autophagosome assembly"/>
    <property type="evidence" value="ECO:0000318"/>
    <property type="project" value="GO_Central"/>
</dbReference>
<dbReference type="GO" id="GO:0019787">
    <property type="term" value="F:ubiquitin-like protein transferase activity"/>
    <property type="evidence" value="ECO:0000318"/>
    <property type="project" value="GO_Central"/>
</dbReference>
<gene>
    <name evidence="8 9" type="primary">LOC110782623</name>
</gene>
<evidence type="ECO:0000256" key="5">
    <source>
        <dbReference type="ARBA" id="ARBA00023006"/>
    </source>
</evidence>
<keyword evidence="7" id="KW-1185">Reference proteome</keyword>
<evidence type="ECO:0000256" key="3">
    <source>
        <dbReference type="ARBA" id="ARBA00022679"/>
    </source>
</evidence>
<dbReference type="PANTHER" id="PTHR14957">
    <property type="entry name" value="UBIQUITIN-LIKE-CONJUGATING ENZYME ATG10"/>
    <property type="match status" value="1"/>
</dbReference>
<reference evidence="7" key="1">
    <citation type="journal article" date="2021" name="Nat. Commun.">
        <title>Genomic analyses provide insights into spinach domestication and the genetic basis of agronomic traits.</title>
        <authorList>
            <person name="Cai X."/>
            <person name="Sun X."/>
            <person name="Xu C."/>
            <person name="Sun H."/>
            <person name="Wang X."/>
            <person name="Ge C."/>
            <person name="Zhang Z."/>
            <person name="Wang Q."/>
            <person name="Fei Z."/>
            <person name="Jiao C."/>
            <person name="Wang Q."/>
        </authorList>
    </citation>
    <scope>NUCLEOTIDE SEQUENCE [LARGE SCALE GENOMIC DNA]</scope>
    <source>
        <strain evidence="7">cv. Varoflay</strain>
    </source>
</reference>
<dbReference type="Proteomes" id="UP000813463">
    <property type="component" value="Chromosome 5"/>
</dbReference>
<proteinExistence type="inferred from homology"/>
<dbReference type="GO" id="GO:0061723">
    <property type="term" value="P:glycophagy"/>
    <property type="evidence" value="ECO:0000318"/>
    <property type="project" value="GO_Central"/>
</dbReference>
<name>A0A9R0JPN2_SPIOL</name>
<protein>
    <recommendedName>
        <fullName evidence="2">Ubiquitin-like-conjugating enzyme ATG10</fullName>
    </recommendedName>
    <alternativeName>
        <fullName evidence="6">Autophagy-related protein 10</fullName>
    </alternativeName>
</protein>
<dbReference type="GO" id="GO:0000422">
    <property type="term" value="P:autophagy of mitochondrion"/>
    <property type="evidence" value="ECO:0007669"/>
    <property type="project" value="TreeGrafter"/>
</dbReference>
<dbReference type="InterPro" id="IPR007135">
    <property type="entry name" value="Atg3/Atg10"/>
</dbReference>